<dbReference type="SMART" id="SM00181">
    <property type="entry name" value="EGF"/>
    <property type="match status" value="3"/>
</dbReference>
<organism evidence="11">
    <name type="scientific">Schistocephalus solidus</name>
    <name type="common">Tapeworm</name>
    <dbReference type="NCBI Taxonomy" id="70667"/>
    <lineage>
        <taxon>Eukaryota</taxon>
        <taxon>Metazoa</taxon>
        <taxon>Spiralia</taxon>
        <taxon>Lophotrochozoa</taxon>
        <taxon>Platyhelminthes</taxon>
        <taxon>Cestoda</taxon>
        <taxon>Eucestoda</taxon>
        <taxon>Diphyllobothriidea</taxon>
        <taxon>Diphyllobothriidae</taxon>
        <taxon>Schistocephalus</taxon>
    </lineage>
</organism>
<evidence type="ECO:0000256" key="6">
    <source>
        <dbReference type="ARBA" id="ARBA00023180"/>
    </source>
</evidence>
<evidence type="ECO:0000256" key="3">
    <source>
        <dbReference type="ARBA" id="ARBA00022536"/>
    </source>
</evidence>
<dbReference type="SMART" id="SM00179">
    <property type="entry name" value="EGF_CA"/>
    <property type="match status" value="3"/>
</dbReference>
<dbReference type="WBParaSite" id="SSLN_0000946201-mRNA-1">
    <property type="protein sequence ID" value="SSLN_0000946201-mRNA-1"/>
    <property type="gene ID" value="SSLN_0000946201"/>
</dbReference>
<proteinExistence type="predicted"/>
<feature type="transmembrane region" description="Helical" evidence="7">
    <location>
        <begin position="20"/>
        <end position="42"/>
    </location>
</feature>
<evidence type="ECO:0000256" key="1">
    <source>
        <dbReference type="ARBA" id="ARBA00004613"/>
    </source>
</evidence>
<evidence type="ECO:0000259" key="8">
    <source>
        <dbReference type="PROSITE" id="PS01186"/>
    </source>
</evidence>
<protein>
    <submittedName>
        <fullName evidence="11">EGF-like domain-containing protein</fullName>
    </submittedName>
</protein>
<accession>A0A183SY15</accession>
<keyword evidence="6" id="KW-0325">Glycoprotein</keyword>
<dbReference type="AlphaFoldDB" id="A0A183SY15"/>
<keyword evidence="10" id="KW-1185">Reference proteome</keyword>
<evidence type="ECO:0000256" key="7">
    <source>
        <dbReference type="SAM" id="Phobius"/>
    </source>
</evidence>
<dbReference type="GO" id="GO:0005509">
    <property type="term" value="F:calcium ion binding"/>
    <property type="evidence" value="ECO:0007669"/>
    <property type="project" value="InterPro"/>
</dbReference>
<evidence type="ECO:0000313" key="10">
    <source>
        <dbReference type="Proteomes" id="UP000275846"/>
    </source>
</evidence>
<evidence type="ECO:0000256" key="5">
    <source>
        <dbReference type="ARBA" id="ARBA00023157"/>
    </source>
</evidence>
<evidence type="ECO:0000313" key="11">
    <source>
        <dbReference type="WBParaSite" id="SSLN_0000946201-mRNA-1"/>
    </source>
</evidence>
<dbReference type="PANTHER" id="PTHR47333">
    <property type="entry name" value="VON WILLEBRAND FACTOR C AND EGF DOMAIN-CONTAINING PROTEIN"/>
    <property type="match status" value="1"/>
</dbReference>
<dbReference type="Pfam" id="PF14670">
    <property type="entry name" value="FXa_inhibition"/>
    <property type="match status" value="1"/>
</dbReference>
<keyword evidence="7" id="KW-0472">Membrane</keyword>
<dbReference type="InterPro" id="IPR000742">
    <property type="entry name" value="EGF"/>
</dbReference>
<keyword evidence="7" id="KW-1133">Transmembrane helix</keyword>
<keyword evidence="7" id="KW-0812">Transmembrane</keyword>
<dbReference type="GO" id="GO:0005576">
    <property type="term" value="C:extracellular region"/>
    <property type="evidence" value="ECO:0007669"/>
    <property type="project" value="UniProtKB-SubCell"/>
</dbReference>
<evidence type="ECO:0000256" key="2">
    <source>
        <dbReference type="ARBA" id="ARBA00022525"/>
    </source>
</evidence>
<keyword evidence="4" id="KW-0732">Signal</keyword>
<dbReference type="PANTHER" id="PTHR47333:SF4">
    <property type="entry name" value="EGF-LIKE DOMAIN-CONTAINING PROTEIN"/>
    <property type="match status" value="1"/>
</dbReference>
<dbReference type="InterPro" id="IPR009030">
    <property type="entry name" value="Growth_fac_rcpt_cys_sf"/>
</dbReference>
<reference evidence="11" key="1">
    <citation type="submission" date="2016-06" db="UniProtKB">
        <authorList>
            <consortium name="WormBaseParasite"/>
        </authorList>
    </citation>
    <scope>IDENTIFICATION</scope>
</reference>
<keyword evidence="5" id="KW-1015">Disulfide bond</keyword>
<dbReference type="OrthoDB" id="10045365at2759"/>
<dbReference type="InterPro" id="IPR001881">
    <property type="entry name" value="EGF-like_Ca-bd_dom"/>
</dbReference>
<keyword evidence="3" id="KW-0245">EGF-like domain</keyword>
<dbReference type="PROSITE" id="PS01186">
    <property type="entry name" value="EGF_2"/>
    <property type="match status" value="1"/>
</dbReference>
<dbReference type="Proteomes" id="UP000275846">
    <property type="component" value="Unassembled WGS sequence"/>
</dbReference>
<dbReference type="SUPFAM" id="SSF57184">
    <property type="entry name" value="Growth factor receptor domain"/>
    <property type="match status" value="1"/>
</dbReference>
<dbReference type="Pfam" id="PF07645">
    <property type="entry name" value="EGF_CA"/>
    <property type="match status" value="1"/>
</dbReference>
<evidence type="ECO:0000256" key="4">
    <source>
        <dbReference type="ARBA" id="ARBA00022729"/>
    </source>
</evidence>
<dbReference type="InterPro" id="IPR049883">
    <property type="entry name" value="NOTCH1_EGF-like"/>
</dbReference>
<keyword evidence="2" id="KW-0964">Secreted</keyword>
<gene>
    <name evidence="9" type="ORF">SSLN_LOCUS9113</name>
</gene>
<dbReference type="EMBL" id="UYSU01035045">
    <property type="protein sequence ID" value="VDL95498.1"/>
    <property type="molecule type" value="Genomic_DNA"/>
</dbReference>
<name>A0A183SY15_SCHSO</name>
<feature type="domain" description="EGF-like" evidence="8">
    <location>
        <begin position="115"/>
        <end position="130"/>
    </location>
</feature>
<sequence length="238" mass="25489">MWTNVATGTVDARANVAICPAATIVAVLLGFVSLTINVVVLVTEYSHIDECQEHLDGCAYGCENLPGGFRCHCPSGMLLAEDKLSCTAYVDPCAPPGRGGCEHVCTSLSQTRYACSCHPGYRLAPDMKGCIPQNPCLENNGGCDHHCENINGIASCTCRPGYTQSPTDAKKCIEARGGTKSASLSPLQQHMLMADPSQVTGVFDRKRDKDHSSMSPLADIVHGAGFEWESFFAKMSRL</sequence>
<dbReference type="STRING" id="70667.A0A183SY15"/>
<reference evidence="9 10" key="2">
    <citation type="submission" date="2018-11" db="EMBL/GenBank/DDBJ databases">
        <authorList>
            <consortium name="Pathogen Informatics"/>
        </authorList>
    </citation>
    <scope>NUCLEOTIDE SEQUENCE [LARGE SCALE GENOMIC DNA]</scope>
    <source>
        <strain evidence="9 10">NST_G2</strain>
    </source>
</reference>
<comment type="subcellular location">
    <subcellularLocation>
        <location evidence="1">Secreted</location>
    </subcellularLocation>
</comment>
<evidence type="ECO:0000313" key="9">
    <source>
        <dbReference type="EMBL" id="VDL95498.1"/>
    </source>
</evidence>
<dbReference type="Gene3D" id="2.10.25.10">
    <property type="entry name" value="Laminin"/>
    <property type="match status" value="3"/>
</dbReference>
<dbReference type="InterPro" id="IPR052080">
    <property type="entry name" value="vWF_C/EGF_Fibrillin"/>
</dbReference>